<keyword evidence="4" id="KW-0408">Iron</keyword>
<dbReference type="GO" id="GO:0046872">
    <property type="term" value="F:metal ion binding"/>
    <property type="evidence" value="ECO:0007669"/>
    <property type="project" value="UniProtKB-KW"/>
</dbReference>
<keyword evidence="3" id="KW-0677">Repeat</keyword>
<evidence type="ECO:0000256" key="3">
    <source>
        <dbReference type="ARBA" id="ARBA00022737"/>
    </source>
</evidence>
<accession>E8LB90</accession>
<evidence type="ECO:0000256" key="4">
    <source>
        <dbReference type="ARBA" id="ARBA00023004"/>
    </source>
</evidence>
<dbReference type="OrthoDB" id="9804603at2"/>
<dbReference type="PANTHER" id="PTHR43724:SF1">
    <property type="entry name" value="PYRUVATE SYNTHASE SUBUNIT PORD"/>
    <property type="match status" value="1"/>
</dbReference>
<dbReference type="EMBL" id="AEVN01000005">
    <property type="protein sequence ID" value="EFY05891.1"/>
    <property type="molecule type" value="Genomic_DNA"/>
</dbReference>
<dbReference type="InterPro" id="IPR017896">
    <property type="entry name" value="4Fe4S_Fe-S-bd"/>
</dbReference>
<protein>
    <submittedName>
        <fullName evidence="7">4Fe-4S binding domain protein</fullName>
    </submittedName>
</protein>
<proteinExistence type="predicted"/>
<feature type="domain" description="4Fe-4S ferredoxin-type" evidence="6">
    <location>
        <begin position="33"/>
        <end position="62"/>
    </location>
</feature>
<dbReference type="PANTHER" id="PTHR43724">
    <property type="entry name" value="PYRUVATE SYNTHASE SUBUNIT PORD"/>
    <property type="match status" value="1"/>
</dbReference>
<evidence type="ECO:0000313" key="8">
    <source>
        <dbReference type="Proteomes" id="UP000004923"/>
    </source>
</evidence>
<dbReference type="eggNOG" id="COG2768">
    <property type="taxonomic scope" value="Bacteria"/>
</dbReference>
<dbReference type="PROSITE" id="PS51379">
    <property type="entry name" value="4FE4S_FER_2"/>
    <property type="match status" value="2"/>
</dbReference>
<comment type="caution">
    <text evidence="7">The sequence shown here is derived from an EMBL/GenBank/DDBJ whole genome shotgun (WGS) entry which is preliminary data.</text>
</comment>
<keyword evidence="1" id="KW-0004">4Fe-4S</keyword>
<feature type="domain" description="4Fe-4S ferredoxin-type" evidence="6">
    <location>
        <begin position="3"/>
        <end position="32"/>
    </location>
</feature>
<gene>
    <name evidence="7" type="ORF">HMPREF9443_00099</name>
</gene>
<dbReference type="Pfam" id="PF14697">
    <property type="entry name" value="Fer4_21"/>
    <property type="match status" value="1"/>
</dbReference>
<keyword evidence="8" id="KW-1185">Reference proteome</keyword>
<evidence type="ECO:0000259" key="6">
    <source>
        <dbReference type="PROSITE" id="PS51379"/>
    </source>
</evidence>
<reference evidence="7 8" key="1">
    <citation type="submission" date="2011-01" db="EMBL/GenBank/DDBJ databases">
        <authorList>
            <person name="Weinstock G."/>
            <person name="Sodergren E."/>
            <person name="Clifton S."/>
            <person name="Fulton L."/>
            <person name="Fulton B."/>
            <person name="Courtney L."/>
            <person name="Fronick C."/>
            <person name="Harrison M."/>
            <person name="Strong C."/>
            <person name="Farmer C."/>
            <person name="Delahaunty K."/>
            <person name="Markovic C."/>
            <person name="Hall O."/>
            <person name="Minx P."/>
            <person name="Tomlinson C."/>
            <person name="Mitreva M."/>
            <person name="Hou S."/>
            <person name="Chen J."/>
            <person name="Wollam A."/>
            <person name="Pepin K.H."/>
            <person name="Johnson M."/>
            <person name="Bhonagiri V."/>
            <person name="Zhang X."/>
            <person name="Suruliraj S."/>
            <person name="Warren W."/>
            <person name="Chinwalla A."/>
            <person name="Mardis E.R."/>
            <person name="Wilson R.K."/>
        </authorList>
    </citation>
    <scope>NUCLEOTIDE SEQUENCE [LARGE SCALE GENOMIC DNA]</scope>
    <source>
        <strain evidence="7 8">YIT 12067</strain>
    </source>
</reference>
<keyword evidence="2" id="KW-0479">Metal-binding</keyword>
<dbReference type="GO" id="GO:0051539">
    <property type="term" value="F:4 iron, 4 sulfur cluster binding"/>
    <property type="evidence" value="ECO:0007669"/>
    <property type="project" value="UniProtKB-KW"/>
</dbReference>
<dbReference type="SUPFAM" id="SSF54862">
    <property type="entry name" value="4Fe-4S ferredoxins"/>
    <property type="match status" value="1"/>
</dbReference>
<dbReference type="Gene3D" id="3.30.70.20">
    <property type="match status" value="2"/>
</dbReference>
<dbReference type="Proteomes" id="UP000004923">
    <property type="component" value="Unassembled WGS sequence"/>
</dbReference>
<organism evidence="7 8">
    <name type="scientific">Phascolarctobacterium succinatutens YIT 12067</name>
    <dbReference type="NCBI Taxonomy" id="626939"/>
    <lineage>
        <taxon>Bacteria</taxon>
        <taxon>Bacillati</taxon>
        <taxon>Bacillota</taxon>
        <taxon>Negativicutes</taxon>
        <taxon>Acidaminococcales</taxon>
        <taxon>Acidaminococcaceae</taxon>
        <taxon>Phascolarctobacterium</taxon>
    </lineage>
</organism>
<dbReference type="RefSeq" id="WP_009144497.1">
    <property type="nucleotide sequence ID" value="NZ_GL830847.1"/>
</dbReference>
<evidence type="ECO:0000256" key="2">
    <source>
        <dbReference type="ARBA" id="ARBA00022723"/>
    </source>
</evidence>
<dbReference type="HOGENOM" id="CLU_139698_5_6_9"/>
<evidence type="ECO:0000313" key="7">
    <source>
        <dbReference type="EMBL" id="EFY05891.1"/>
    </source>
</evidence>
<keyword evidence="5" id="KW-0411">Iron-sulfur</keyword>
<dbReference type="AlphaFoldDB" id="E8LB90"/>
<dbReference type="InterPro" id="IPR017900">
    <property type="entry name" value="4Fe4S_Fe_S_CS"/>
</dbReference>
<dbReference type="PROSITE" id="PS00198">
    <property type="entry name" value="4FE4S_FER_1"/>
    <property type="match status" value="1"/>
</dbReference>
<sequence length="63" mass="6751">MKRFASVNEDRCVSCGACTQVCQRQAISIYKGCFARVDRERCVGCGICAKTCPAGSIRVATDG</sequence>
<evidence type="ECO:0000256" key="1">
    <source>
        <dbReference type="ARBA" id="ARBA00022485"/>
    </source>
</evidence>
<evidence type="ECO:0000256" key="5">
    <source>
        <dbReference type="ARBA" id="ARBA00023014"/>
    </source>
</evidence>
<name>E8LB90_9FIRM</name>